<keyword evidence="6" id="KW-0503">Monooxygenase</keyword>
<dbReference type="InterPro" id="IPR036396">
    <property type="entry name" value="Cyt_P450_sf"/>
</dbReference>
<reference evidence="7" key="1">
    <citation type="submission" date="2023-06" db="EMBL/GenBank/DDBJ databases">
        <title>Genome-scale phylogeny and comparative genomics of the fungal order Sordariales.</title>
        <authorList>
            <consortium name="Lawrence Berkeley National Laboratory"/>
            <person name="Hensen N."/>
            <person name="Bonometti L."/>
            <person name="Westerberg I."/>
            <person name="Brannstrom I.O."/>
            <person name="Guillou S."/>
            <person name="Cros-Aarteil S."/>
            <person name="Calhoun S."/>
            <person name="Haridas S."/>
            <person name="Kuo A."/>
            <person name="Mondo S."/>
            <person name="Pangilinan J."/>
            <person name="Riley R."/>
            <person name="Labutti K."/>
            <person name="Andreopoulos B."/>
            <person name="Lipzen A."/>
            <person name="Chen C."/>
            <person name="Yanf M."/>
            <person name="Daum C."/>
            <person name="Ng V."/>
            <person name="Clum A."/>
            <person name="Steindorff A."/>
            <person name="Ohm R."/>
            <person name="Martin F."/>
            <person name="Silar P."/>
            <person name="Natvig D."/>
            <person name="Lalanne C."/>
            <person name="Gautier V."/>
            <person name="Ament-Velasquez S.L."/>
            <person name="Kruys A."/>
            <person name="Hutchinson M.I."/>
            <person name="Powell A.J."/>
            <person name="Barry K."/>
            <person name="Miller A.N."/>
            <person name="Grigoriev I.V."/>
            <person name="Debuchy R."/>
            <person name="Gladieux P."/>
            <person name="Thoren M.H."/>
            <person name="Johannesson H."/>
        </authorList>
    </citation>
    <scope>NUCLEOTIDE SEQUENCE</scope>
    <source>
        <strain evidence="7">SMH2532-1</strain>
    </source>
</reference>
<dbReference type="PRINTS" id="PR00463">
    <property type="entry name" value="EP450I"/>
</dbReference>
<evidence type="ECO:0000256" key="2">
    <source>
        <dbReference type="ARBA" id="ARBA00022617"/>
    </source>
</evidence>
<dbReference type="SUPFAM" id="SSF48264">
    <property type="entry name" value="Cytochrome P450"/>
    <property type="match status" value="1"/>
</dbReference>
<dbReference type="GO" id="GO:0005506">
    <property type="term" value="F:iron ion binding"/>
    <property type="evidence" value="ECO:0007669"/>
    <property type="project" value="InterPro"/>
</dbReference>
<comment type="similarity">
    <text evidence="6">Belongs to the cytochrome P450 family.</text>
</comment>
<organism evidence="7 8">
    <name type="scientific">Cercophora newfieldiana</name>
    <dbReference type="NCBI Taxonomy" id="92897"/>
    <lineage>
        <taxon>Eukaryota</taxon>
        <taxon>Fungi</taxon>
        <taxon>Dikarya</taxon>
        <taxon>Ascomycota</taxon>
        <taxon>Pezizomycotina</taxon>
        <taxon>Sordariomycetes</taxon>
        <taxon>Sordariomycetidae</taxon>
        <taxon>Sordariales</taxon>
        <taxon>Lasiosphaeriaceae</taxon>
        <taxon>Cercophora</taxon>
    </lineage>
</organism>
<dbReference type="GO" id="GO:0004497">
    <property type="term" value="F:monooxygenase activity"/>
    <property type="evidence" value="ECO:0007669"/>
    <property type="project" value="UniProtKB-KW"/>
</dbReference>
<keyword evidence="3 5" id="KW-0479">Metal-binding</keyword>
<evidence type="ECO:0000256" key="4">
    <source>
        <dbReference type="ARBA" id="ARBA00023004"/>
    </source>
</evidence>
<keyword evidence="2 5" id="KW-0349">Heme</keyword>
<evidence type="ECO:0000256" key="1">
    <source>
        <dbReference type="ARBA" id="ARBA00001971"/>
    </source>
</evidence>
<dbReference type="InterPro" id="IPR017972">
    <property type="entry name" value="Cyt_P450_CS"/>
</dbReference>
<dbReference type="InterPro" id="IPR001128">
    <property type="entry name" value="Cyt_P450"/>
</dbReference>
<dbReference type="PROSITE" id="PS00086">
    <property type="entry name" value="CYTOCHROME_P450"/>
    <property type="match status" value="1"/>
</dbReference>
<feature type="binding site" description="axial binding residue" evidence="5">
    <location>
        <position position="432"/>
    </location>
    <ligand>
        <name>heme</name>
        <dbReference type="ChEBI" id="CHEBI:30413"/>
    </ligand>
    <ligandPart>
        <name>Fe</name>
        <dbReference type="ChEBI" id="CHEBI:18248"/>
    </ligandPart>
</feature>
<keyword evidence="4 5" id="KW-0408">Iron</keyword>
<sequence>MVIGITSICVYRLFFHPLAAIPGPALAGVTRLYIWYWNVIRDGHLYRQIEELHARYGPVVRIGPNEIHLADPENYDRVYSVGGHFYKDPVFYGALRAECMFTTISNEEHRRRRAPLNHFFSRRAVLDLEDIVQQKAAQLCRRVREALDSDSPADLRAGLRAVSIDVLTEYAFADCWDHLSAPDFNAWFSEAVRDTGVMWWIFQQFPIVLTVMQALPEDFARKASPAMNGWIDCIVRTRNYIMSVQRNFAAGVKPLRRTIFHELIDPSTTENETPIPPTLEWLSGEALSFCTAAADTTGNALETAAFHVVSNPDVYQALVKELKTAFPDPSIQLDYVTLEKLPYLTGVVREGQRLSYGVISRLPRITPEGGAIFNGHYVPEGTAVSMSSWMMHRDPEAFPSPDAFDPSRWADPATFRARERCLVSFSRGSRTCIGQNLALCELYVTLGTLFRRFDDLQPFDVGPEDMTYVDYFSAFHPKGARPFRVQERQSV</sequence>
<name>A0AA40CUQ9_9PEZI</name>
<protein>
    <submittedName>
        <fullName evidence="7">Cytochrome P450</fullName>
    </submittedName>
</protein>
<dbReference type="EMBL" id="JAULSV010000003">
    <property type="protein sequence ID" value="KAK0650048.1"/>
    <property type="molecule type" value="Genomic_DNA"/>
</dbReference>
<evidence type="ECO:0000313" key="7">
    <source>
        <dbReference type="EMBL" id="KAK0650048.1"/>
    </source>
</evidence>
<dbReference type="PANTHER" id="PTHR24305:SF152">
    <property type="entry name" value="P450, PUTATIVE (EUROFUNG)-RELATED"/>
    <property type="match status" value="1"/>
</dbReference>
<accession>A0AA40CUQ9</accession>
<evidence type="ECO:0000256" key="6">
    <source>
        <dbReference type="RuleBase" id="RU000461"/>
    </source>
</evidence>
<dbReference type="Gene3D" id="1.10.630.10">
    <property type="entry name" value="Cytochrome P450"/>
    <property type="match status" value="1"/>
</dbReference>
<comment type="cofactor">
    <cofactor evidence="1 5">
        <name>heme</name>
        <dbReference type="ChEBI" id="CHEBI:30413"/>
    </cofactor>
</comment>
<dbReference type="CDD" id="cd11062">
    <property type="entry name" value="CYP58-like"/>
    <property type="match status" value="1"/>
</dbReference>
<evidence type="ECO:0000256" key="3">
    <source>
        <dbReference type="ARBA" id="ARBA00022723"/>
    </source>
</evidence>
<proteinExistence type="inferred from homology"/>
<keyword evidence="8" id="KW-1185">Reference proteome</keyword>
<dbReference type="InterPro" id="IPR050121">
    <property type="entry name" value="Cytochrome_P450_monoxygenase"/>
</dbReference>
<dbReference type="AlphaFoldDB" id="A0AA40CUQ9"/>
<comment type="caution">
    <text evidence="7">The sequence shown here is derived from an EMBL/GenBank/DDBJ whole genome shotgun (WGS) entry which is preliminary data.</text>
</comment>
<evidence type="ECO:0000313" key="8">
    <source>
        <dbReference type="Proteomes" id="UP001174936"/>
    </source>
</evidence>
<dbReference type="InterPro" id="IPR002401">
    <property type="entry name" value="Cyt_P450_E_grp-I"/>
</dbReference>
<evidence type="ECO:0000256" key="5">
    <source>
        <dbReference type="PIRSR" id="PIRSR602401-1"/>
    </source>
</evidence>
<dbReference type="Proteomes" id="UP001174936">
    <property type="component" value="Unassembled WGS sequence"/>
</dbReference>
<dbReference type="PANTHER" id="PTHR24305">
    <property type="entry name" value="CYTOCHROME P450"/>
    <property type="match status" value="1"/>
</dbReference>
<gene>
    <name evidence="7" type="ORF">B0T16DRAFT_428545</name>
</gene>
<dbReference type="Pfam" id="PF00067">
    <property type="entry name" value="p450"/>
    <property type="match status" value="1"/>
</dbReference>
<keyword evidence="6" id="KW-0560">Oxidoreductase</keyword>
<dbReference type="GO" id="GO:0016705">
    <property type="term" value="F:oxidoreductase activity, acting on paired donors, with incorporation or reduction of molecular oxygen"/>
    <property type="evidence" value="ECO:0007669"/>
    <property type="project" value="InterPro"/>
</dbReference>
<dbReference type="GO" id="GO:0020037">
    <property type="term" value="F:heme binding"/>
    <property type="evidence" value="ECO:0007669"/>
    <property type="project" value="InterPro"/>
</dbReference>